<gene>
    <name evidence="4" type="ORF">HXX02_07580</name>
</gene>
<evidence type="ECO:0000313" key="4">
    <source>
        <dbReference type="EMBL" id="MCQ3829303.1"/>
    </source>
</evidence>
<sequence length="1371" mass="148842">MLWLRWFARKFWLLVVILVITLAILVQTGRMLSPQVGKYSPEIGQWLSERLGAPVALEHISLQWQALEVALQIDGLKIGAEGQVKLERGLFHLDLLASLWNRELIWKNLEADGFSAELEQRKEGGWQVQGFPRASRPAAGNGGGGVRLGDPARIFQLGPKVLVRDASISLSLTDGQSANLNLKEILLENGGGFHRLVARAFVTGAMESLHSGEESLRLVLEGRGNPRRSEDFSLRGYVQLNELLIDADLIGLLYQLSPLPEKLYWPGRKLAGGRLWLSSDAKSGYTLRGNLNLAQQPVAESGQPDAESVAGALESLNATSSNISGHWRPGENWELVLQDLGLNWQKLEVPAVNIQASGDQSGDLQLAVDQIELQAWHRVLKVLELIPAKADEWLQALEPSGELLNVRLSRVDGEVTVSANLRDVAAGAHRGAPAVTGVDGYLSLNGRGGRVELDAGEGFSAHFPKLYDDPFFFSRARGTVAWDIDREHETVSVYSGPLSLDASNKTDSKTVPTGGAFMGQFLLQIPLVPFTRAADFTLALGLRDVAVSEQRHLVPTVVSDDLRRWLNSGIGTENPGRIPAAGFVYRGYSYREGEDPALLALGQHNQRQTVQLQADIADSHLQYSPGWPAAEEVDGHLGINDTEVVVVAPNARLWDLAGSNVAVRVSPAPGGSRLDVVAELQGPATDGLKLLRESPLRNSLGDAFDSWSLGGTMQGSLQITQPLGGATLDPQQKVELALSDARLDLQRLNLQIQQLNGNVRYHSETGLEGSRFRGQLWGQPLRASIQHLGQGSDRDTQVVVNGTAETGGIGAWSGRPELQWLDGTLDYQALVTIPARSKAKPYRAVLELTSDLQQVAVNLPAPLGKPSGDKSRFVMRVPVGDQGNLYHISYGEHLQGQLWQVDGKLERGAIALNAPATLPDAPGISVLGDLSRVELAPWKKALEIYTQPTAAPDSAQGTGDSVDGDTAPLPIHLDLSTDLLQVSESVQIENIHVRGRGLGADWQLDFDSEMAAGELSGMLNSVSPLRLKLAHLRLPALPPSTGSEAVDAEADTATTDTPAQPEDRWQGFDFASLPQVDFSTDSLWLGEESMGPWSFRLRPSEERLVISEIQGAMRGIHIEGRGEGENKLGAQLMWMRDADGRESSQFIGRLRGDNLGSVLQAWGQEAVMESRSAVFDTALRWNGSPAMVSPNDMNGEIAIDIRNGRFLRASDNAGTSLLRLLSLFNFDTWARRLRLDFSDLVQSGLTFDQVRGEVYFEGDGELLIAVPIQVEGPTSELQMAGRVNLRREDLNLTLVATLPVGNNLAFVAALAGGLPAAAGVYLISKVFKKQVDRVASVSYRISGEWSDPKVRFDRLFDDGAGAQKVERAGAD</sequence>
<feature type="region of interest" description="Disordered" evidence="1">
    <location>
        <begin position="1040"/>
        <end position="1062"/>
    </location>
</feature>
<evidence type="ECO:0000313" key="5">
    <source>
        <dbReference type="Proteomes" id="UP001205566"/>
    </source>
</evidence>
<dbReference type="PANTHER" id="PTHR38690:SF1">
    <property type="entry name" value="PROTEASE"/>
    <property type="match status" value="1"/>
</dbReference>
<protein>
    <submittedName>
        <fullName evidence="4">TIGR02099 family protein</fullName>
    </submittedName>
</protein>
<evidence type="ECO:0000256" key="2">
    <source>
        <dbReference type="SAM" id="Phobius"/>
    </source>
</evidence>
<evidence type="ECO:0000259" key="3">
    <source>
        <dbReference type="Pfam" id="PF13116"/>
    </source>
</evidence>
<feature type="transmembrane region" description="Helical" evidence="2">
    <location>
        <begin position="1304"/>
        <end position="1323"/>
    </location>
</feature>
<keyword evidence="2" id="KW-0812">Transmembrane</keyword>
<evidence type="ECO:0000256" key="1">
    <source>
        <dbReference type="SAM" id="MobiDB-lite"/>
    </source>
</evidence>
<dbReference type="InterPro" id="IPR011836">
    <property type="entry name" value="YhdP"/>
</dbReference>
<accession>A0ABT1NZL4</accession>
<dbReference type="RefSeq" id="WP_255874182.1">
    <property type="nucleotide sequence ID" value="NZ_JACASI010000024.1"/>
</dbReference>
<keyword evidence="2" id="KW-1133">Transmembrane helix</keyword>
<organism evidence="4 5">
    <name type="scientific">Microbulbifer elongatus</name>
    <dbReference type="NCBI Taxonomy" id="86173"/>
    <lineage>
        <taxon>Bacteria</taxon>
        <taxon>Pseudomonadati</taxon>
        <taxon>Pseudomonadota</taxon>
        <taxon>Gammaproteobacteria</taxon>
        <taxon>Cellvibrionales</taxon>
        <taxon>Microbulbiferaceae</taxon>
        <taxon>Microbulbifer</taxon>
    </lineage>
</organism>
<name>A0ABT1NZL4_9GAMM</name>
<dbReference type="Proteomes" id="UP001205566">
    <property type="component" value="Unassembled WGS sequence"/>
</dbReference>
<keyword evidence="2" id="KW-0472">Membrane</keyword>
<dbReference type="Pfam" id="PF13116">
    <property type="entry name" value="YhdP"/>
    <property type="match status" value="1"/>
</dbReference>
<feature type="domain" description="YhdP central" evidence="3">
    <location>
        <begin position="1"/>
        <end position="1350"/>
    </location>
</feature>
<dbReference type="NCBIfam" id="TIGR02099">
    <property type="entry name" value="YhdP family protein"/>
    <property type="match status" value="1"/>
</dbReference>
<dbReference type="InterPro" id="IPR025263">
    <property type="entry name" value="YhdP_central"/>
</dbReference>
<comment type="caution">
    <text evidence="4">The sequence shown here is derived from an EMBL/GenBank/DDBJ whole genome shotgun (WGS) entry which is preliminary data.</text>
</comment>
<keyword evidence="5" id="KW-1185">Reference proteome</keyword>
<feature type="compositionally biased region" description="Low complexity" evidence="1">
    <location>
        <begin position="1051"/>
        <end position="1060"/>
    </location>
</feature>
<reference evidence="4" key="1">
    <citation type="thesis" date="2020" institute="Technische Universitat Dresden" country="Dresden, Germany">
        <title>The Agarolytic System of Microbulbifer elongatus PORT2, Isolated from Batu Karas, Pangandaran West Java Indonesia.</title>
        <authorList>
            <person name="Anggraeni S.R."/>
        </authorList>
    </citation>
    <scope>NUCLEOTIDE SEQUENCE</scope>
    <source>
        <strain evidence="4">PORT2</strain>
    </source>
</reference>
<dbReference type="PANTHER" id="PTHR38690">
    <property type="entry name" value="PROTEASE-RELATED"/>
    <property type="match status" value="1"/>
</dbReference>
<proteinExistence type="predicted"/>
<dbReference type="EMBL" id="JACASI010000024">
    <property type="protein sequence ID" value="MCQ3829303.1"/>
    <property type="molecule type" value="Genomic_DNA"/>
</dbReference>